<dbReference type="EMBL" id="CP072110">
    <property type="protein sequence ID" value="QTH64575.1"/>
    <property type="molecule type" value="Genomic_DNA"/>
</dbReference>
<accession>A0A975HIS9</accession>
<evidence type="ECO:0000259" key="3">
    <source>
        <dbReference type="Pfam" id="PF08338"/>
    </source>
</evidence>
<gene>
    <name evidence="4" type="ORF">J1N51_03645</name>
</gene>
<dbReference type="PANTHER" id="PTHR11092:SF0">
    <property type="entry name" value="EPIMERASE FAMILY PROTEIN SDR39U1"/>
    <property type="match status" value="1"/>
</dbReference>
<dbReference type="CDD" id="cd05242">
    <property type="entry name" value="SDR_a8"/>
    <property type="match status" value="1"/>
</dbReference>
<dbReference type="InterPro" id="IPR013549">
    <property type="entry name" value="DUF1731"/>
</dbReference>
<sequence length="301" mass="33359">MKILVTGGTGLIGRTFIESSLASGAEYEFTVLTRDVSKAKQNLKDEVSIIDNLAQVNMANFDVALNLAGEPIVNKRWTQQQKRTLCQSRWQLTEQLVNKINRECNADNPIRFISGSAVGIYGRQPKGLITETHSPHFPEFSHTLCQRWEDIALQAKHANVALLRTGIVLSHSGGALDKMLLPFKLGLGGKIASGEQFMPWIHIDDMVAGIQFLIEHPVLNGPFNFTAPHPVTNAEFAKTLAKSLNRPCLFPVPEFVLRLIMGEMADLLVYGQNAIPENLVKAGFNFKYETLKPALDEVVSH</sequence>
<name>A0A975HIS9_9GAMM</name>
<protein>
    <submittedName>
        <fullName evidence="4">TIGR01777 family oxidoreductase</fullName>
    </submittedName>
</protein>
<organism evidence="4 5">
    <name type="scientific">Psychrosphaera ytuae</name>
    <dbReference type="NCBI Taxonomy" id="2820710"/>
    <lineage>
        <taxon>Bacteria</taxon>
        <taxon>Pseudomonadati</taxon>
        <taxon>Pseudomonadota</taxon>
        <taxon>Gammaproteobacteria</taxon>
        <taxon>Alteromonadales</taxon>
        <taxon>Pseudoalteromonadaceae</taxon>
        <taxon>Psychrosphaera</taxon>
    </lineage>
</organism>
<dbReference type="RefSeq" id="WP_208832629.1">
    <property type="nucleotide sequence ID" value="NZ_CP072110.1"/>
</dbReference>
<dbReference type="Pfam" id="PF08338">
    <property type="entry name" value="DUF1731"/>
    <property type="match status" value="1"/>
</dbReference>
<dbReference type="InterPro" id="IPR036291">
    <property type="entry name" value="NAD(P)-bd_dom_sf"/>
</dbReference>
<dbReference type="Gene3D" id="3.40.50.720">
    <property type="entry name" value="NAD(P)-binding Rossmann-like Domain"/>
    <property type="match status" value="1"/>
</dbReference>
<dbReference type="SUPFAM" id="SSF51735">
    <property type="entry name" value="NAD(P)-binding Rossmann-fold domains"/>
    <property type="match status" value="1"/>
</dbReference>
<dbReference type="Pfam" id="PF01370">
    <property type="entry name" value="Epimerase"/>
    <property type="match status" value="1"/>
</dbReference>
<evidence type="ECO:0000256" key="1">
    <source>
        <dbReference type="ARBA" id="ARBA00009353"/>
    </source>
</evidence>
<dbReference type="Proteomes" id="UP000682739">
    <property type="component" value="Chromosome"/>
</dbReference>
<dbReference type="PANTHER" id="PTHR11092">
    <property type="entry name" value="SUGAR NUCLEOTIDE EPIMERASE RELATED"/>
    <property type="match status" value="1"/>
</dbReference>
<dbReference type="InterPro" id="IPR001509">
    <property type="entry name" value="Epimerase_deHydtase"/>
</dbReference>
<comment type="similarity">
    <text evidence="1">Belongs to the NAD(P)-dependent epimerase/dehydratase family. SDR39U1 subfamily.</text>
</comment>
<dbReference type="KEGG" id="psym:J1N51_03645"/>
<feature type="domain" description="NAD-dependent epimerase/dehydratase" evidence="2">
    <location>
        <begin position="3"/>
        <end position="218"/>
    </location>
</feature>
<dbReference type="InterPro" id="IPR010099">
    <property type="entry name" value="SDR39U1"/>
</dbReference>
<dbReference type="AlphaFoldDB" id="A0A975HIS9"/>
<evidence type="ECO:0000259" key="2">
    <source>
        <dbReference type="Pfam" id="PF01370"/>
    </source>
</evidence>
<evidence type="ECO:0000313" key="5">
    <source>
        <dbReference type="Proteomes" id="UP000682739"/>
    </source>
</evidence>
<feature type="domain" description="DUF1731" evidence="3">
    <location>
        <begin position="252"/>
        <end position="297"/>
    </location>
</feature>
<evidence type="ECO:0000313" key="4">
    <source>
        <dbReference type="EMBL" id="QTH64575.1"/>
    </source>
</evidence>
<keyword evidence="5" id="KW-1185">Reference proteome</keyword>
<proteinExistence type="inferred from homology"/>
<reference evidence="4" key="1">
    <citation type="submission" date="2021-03" db="EMBL/GenBank/DDBJ databases">
        <title>Description of Psychrosphaera ytuae sp. nov. isolated from deep sea sediment of South China Sea.</title>
        <authorList>
            <person name="Zhang J."/>
            <person name="Xu X.-D."/>
        </authorList>
    </citation>
    <scope>NUCLEOTIDE SEQUENCE</scope>
    <source>
        <strain evidence="4">MTZ26</strain>
    </source>
</reference>
<dbReference type="NCBIfam" id="TIGR01777">
    <property type="entry name" value="yfcH"/>
    <property type="match status" value="1"/>
</dbReference>